<keyword evidence="4" id="KW-1185">Reference proteome</keyword>
<reference evidence="3 4" key="1">
    <citation type="journal article" date="2007" name="Science">
        <title>The Fusarium graminearum genome reveals a link between localized polymorphism and pathogen specialization.</title>
        <authorList>
            <person name="Cuomo C.A."/>
            <person name="Gueldener U."/>
            <person name="Xu J.-R."/>
            <person name="Trail F."/>
            <person name="Turgeon B.G."/>
            <person name="Di Pietro A."/>
            <person name="Walton J.D."/>
            <person name="Ma L.-J."/>
            <person name="Baker S.E."/>
            <person name="Rep M."/>
            <person name="Adam G."/>
            <person name="Antoniw J."/>
            <person name="Baldwin T."/>
            <person name="Calvo S.E."/>
            <person name="Chang Y.-L."/>
            <person name="DeCaprio D."/>
            <person name="Gale L.R."/>
            <person name="Gnerre S."/>
            <person name="Goswami R.S."/>
            <person name="Hammond-Kosack K."/>
            <person name="Harris L.J."/>
            <person name="Hilburn K."/>
            <person name="Kennell J.C."/>
            <person name="Kroken S."/>
            <person name="Magnuson J.K."/>
            <person name="Mannhaupt G."/>
            <person name="Mauceli E.W."/>
            <person name="Mewes H.-W."/>
            <person name="Mitterbauer R."/>
            <person name="Muehlbauer G."/>
            <person name="Muensterkoetter M."/>
            <person name="Nelson D."/>
            <person name="O'Donnell K."/>
            <person name="Ouellet T."/>
            <person name="Qi W."/>
            <person name="Quesneville H."/>
            <person name="Roncero M.I.G."/>
            <person name="Seong K.-Y."/>
            <person name="Tetko I.V."/>
            <person name="Urban M."/>
            <person name="Waalwijk C."/>
            <person name="Ward T.J."/>
            <person name="Yao J."/>
            <person name="Birren B.W."/>
            <person name="Kistler H.C."/>
        </authorList>
    </citation>
    <scope>NUCLEOTIDE SEQUENCE [LARGE SCALE GENOMIC DNA]</scope>
    <source>
        <strain evidence="4">ATCC MYA-4620 / CBS 123657 / FGSC 9075 / NRRL 31084 / PH-1</strain>
        <strain evidence="3">PH-1 / ATCC MYA-4620 / FGSC 9075 / NRRL 31084</strain>
    </source>
</reference>
<evidence type="ECO:0000256" key="1">
    <source>
        <dbReference type="SAM" id="MobiDB-lite"/>
    </source>
</evidence>
<reference evidence="2 4" key="3">
    <citation type="journal article" date="2015" name="BMC Genomics">
        <title>The completed genome sequence of the pathogenic ascomycete fungus Fusarium graminearum.</title>
        <authorList>
            <person name="King R."/>
            <person name="Urban M."/>
            <person name="Hammond-Kosack M.C."/>
            <person name="Hassani-Pak K."/>
            <person name="Hammond-Kosack K.E."/>
        </authorList>
    </citation>
    <scope>NUCLEOTIDE SEQUENCE [LARGE SCALE GENOMIC DNA]</scope>
    <source>
        <strain evidence="4">ATCC MYA-4620 / CBS 123657 / FGSC 9075 / NRRL 31084 / PH-1</strain>
        <strain evidence="2">PH-1</strain>
    </source>
</reference>
<feature type="region of interest" description="Disordered" evidence="1">
    <location>
        <begin position="27"/>
        <end position="71"/>
    </location>
</feature>
<dbReference type="Proteomes" id="UP000070720">
    <property type="component" value="Chromosome 4"/>
</dbReference>
<sequence>MPEQLLQYSNVQSQDCADWIVPVENPHVHGSSLSVGGDDDIASKSPKRGKAMMGKPSSCMHRPGDPLSSTL</sequence>
<dbReference type="VEuPathDB" id="FungiDB:FGRAMPH1_01G22727"/>
<dbReference type="InParanoid" id="A0A098DTM5"/>
<gene>
    <name evidence="2" type="ORF">FGRAMPH1_01T22727</name>
</gene>
<dbReference type="EMBL" id="HG970335">
    <property type="protein sequence ID" value="CEF85225.1"/>
    <property type="molecule type" value="Genomic_DNA"/>
</dbReference>
<evidence type="ECO:0000313" key="4">
    <source>
        <dbReference type="Proteomes" id="UP000070720"/>
    </source>
</evidence>
<name>A0A098DTM5_GIBZE</name>
<organism evidence="2 4">
    <name type="scientific">Gibberella zeae (strain ATCC MYA-4620 / CBS 123657 / FGSC 9075 / NRRL 31084 / PH-1)</name>
    <name type="common">Wheat head blight fungus</name>
    <name type="synonym">Fusarium graminearum</name>
    <dbReference type="NCBI Taxonomy" id="229533"/>
    <lineage>
        <taxon>Eukaryota</taxon>
        <taxon>Fungi</taxon>
        <taxon>Dikarya</taxon>
        <taxon>Ascomycota</taxon>
        <taxon>Pezizomycotina</taxon>
        <taxon>Sordariomycetes</taxon>
        <taxon>Hypocreomycetidae</taxon>
        <taxon>Hypocreales</taxon>
        <taxon>Nectriaceae</taxon>
        <taxon>Fusarium</taxon>
    </lineage>
</organism>
<reference evidence="3 4" key="2">
    <citation type="journal article" date="2010" name="Nature">
        <title>Comparative genomics reveals mobile pathogenicity chromosomes in Fusarium.</title>
        <authorList>
            <person name="Ma L.J."/>
            <person name="van der Does H.C."/>
            <person name="Borkovich K.A."/>
            <person name="Coleman J.J."/>
            <person name="Daboussi M.J."/>
            <person name="Di Pietro A."/>
            <person name="Dufresne M."/>
            <person name="Freitag M."/>
            <person name="Grabherr M."/>
            <person name="Henrissat B."/>
            <person name="Houterman P.M."/>
            <person name="Kang S."/>
            <person name="Shim W.B."/>
            <person name="Woloshuk C."/>
            <person name="Xie X."/>
            <person name="Xu J.R."/>
            <person name="Antoniw J."/>
            <person name="Baker S.E."/>
            <person name="Bluhm B.H."/>
            <person name="Breakspear A."/>
            <person name="Brown D.W."/>
            <person name="Butchko R.A."/>
            <person name="Chapman S."/>
            <person name="Coulson R."/>
            <person name="Coutinho P.M."/>
            <person name="Danchin E.G."/>
            <person name="Diener A."/>
            <person name="Gale L.R."/>
            <person name="Gardiner D.M."/>
            <person name="Goff S."/>
            <person name="Hammond-Kosack K.E."/>
            <person name="Hilburn K."/>
            <person name="Hua-Van A."/>
            <person name="Jonkers W."/>
            <person name="Kazan K."/>
            <person name="Kodira C.D."/>
            <person name="Koehrsen M."/>
            <person name="Kumar L."/>
            <person name="Lee Y.H."/>
            <person name="Li L."/>
            <person name="Manners J.M."/>
            <person name="Miranda-Saavedra D."/>
            <person name="Mukherjee M."/>
            <person name="Park G."/>
            <person name="Park J."/>
            <person name="Park S.Y."/>
            <person name="Proctor R.H."/>
            <person name="Regev A."/>
            <person name="Ruiz-Roldan M.C."/>
            <person name="Sain D."/>
            <person name="Sakthikumar S."/>
            <person name="Sykes S."/>
            <person name="Schwartz D.C."/>
            <person name="Turgeon B.G."/>
            <person name="Wapinski I."/>
            <person name="Yoder O."/>
            <person name="Young S."/>
            <person name="Zeng Q."/>
            <person name="Zhou S."/>
            <person name="Galagan J."/>
            <person name="Cuomo C.A."/>
            <person name="Kistler H.C."/>
            <person name="Rep M."/>
        </authorList>
    </citation>
    <scope>GENOME REANNOTATION</scope>
    <source>
        <strain evidence="4">ATCC MYA-4620 / CBS 123657 / FGSC 9075 / NRRL 31084 / PH-1</strain>
        <strain evidence="3">PH-1 / ATCC MYA-4620 / FGSC 9075 / NRRL 31084</strain>
    </source>
</reference>
<dbReference type="EnsemblFungi" id="CEF85225">
    <property type="protein sequence ID" value="CEF85225"/>
    <property type="gene ID" value="FGRRES_15369"/>
</dbReference>
<accession>A0A0E0SFL2</accession>
<dbReference type="AlphaFoldDB" id="A0A098DTM5"/>
<protein>
    <submittedName>
        <fullName evidence="2">Chromosome 4, complete genome</fullName>
    </submittedName>
</protein>
<evidence type="ECO:0000313" key="3">
    <source>
        <dbReference type="EnsemblFungi" id="CEF85225"/>
    </source>
</evidence>
<reference evidence="3" key="4">
    <citation type="submission" date="2017-01" db="UniProtKB">
        <authorList>
            <consortium name="EnsemblFungi"/>
        </authorList>
    </citation>
    <scope>IDENTIFICATION</scope>
    <source>
        <strain evidence="3">PH-1 / ATCC MYA-4620 / FGSC 9075 / NRRL 31084</strain>
    </source>
</reference>
<proteinExistence type="predicted"/>
<accession>A0A098DTM5</accession>
<evidence type="ECO:0000313" key="2">
    <source>
        <dbReference type="EMBL" id="CEF85225.1"/>
    </source>
</evidence>